<feature type="region of interest" description="Disordered" evidence="1">
    <location>
        <begin position="32"/>
        <end position="52"/>
    </location>
</feature>
<dbReference type="PANTHER" id="PTHR33484">
    <property type="entry name" value="BNAC07G33360D PROTEIN"/>
    <property type="match status" value="1"/>
</dbReference>
<keyword evidence="3" id="KW-1185">Reference proteome</keyword>
<dbReference type="AlphaFoldDB" id="A0AAP0QDJ5"/>
<comment type="caution">
    <text evidence="2">The sequence shown here is derived from an EMBL/GenBank/DDBJ whole genome shotgun (WGS) entry which is preliminary data.</text>
</comment>
<evidence type="ECO:0000313" key="2">
    <source>
        <dbReference type="EMBL" id="KAK9182270.1"/>
    </source>
</evidence>
<reference evidence="2 3" key="1">
    <citation type="submission" date="2024-05" db="EMBL/GenBank/DDBJ databases">
        <title>Haplotype-resolved chromosome-level genome assembly of Huyou (Citrus changshanensis).</title>
        <authorList>
            <person name="Miao C."/>
            <person name="Chen W."/>
            <person name="Wu Y."/>
            <person name="Wang L."/>
            <person name="Zhao S."/>
            <person name="Grierson D."/>
            <person name="Xu C."/>
            <person name="Chen K."/>
        </authorList>
    </citation>
    <scope>NUCLEOTIDE SEQUENCE [LARGE SCALE GENOMIC DNA]</scope>
    <source>
        <strain evidence="2">01-14</strain>
        <tissue evidence="2">Leaf</tissue>
    </source>
</reference>
<dbReference type="PANTHER" id="PTHR33484:SF12">
    <property type="entry name" value="AP2_ERF DOMAIN-CONTAINING PROTEIN"/>
    <property type="match status" value="1"/>
</dbReference>
<evidence type="ECO:0000313" key="3">
    <source>
        <dbReference type="Proteomes" id="UP001428341"/>
    </source>
</evidence>
<sequence length="133" mass="15423">MAPPQARQKNNKLVEVAEDSFALLDEFYGRDPKKSKAYNRDHHHDQHNHHNQQSCVYWGPQVVTVKKPIINSNEAAQFYGGMEIVDHHQQRNHHNQQSCVYWGPQAVTVRKPVINSNEAAQFYGDMEIVDYIL</sequence>
<organism evidence="2 3">
    <name type="scientific">Citrus x changshan-huyou</name>
    <dbReference type="NCBI Taxonomy" id="2935761"/>
    <lineage>
        <taxon>Eukaryota</taxon>
        <taxon>Viridiplantae</taxon>
        <taxon>Streptophyta</taxon>
        <taxon>Embryophyta</taxon>
        <taxon>Tracheophyta</taxon>
        <taxon>Spermatophyta</taxon>
        <taxon>Magnoliopsida</taxon>
        <taxon>eudicotyledons</taxon>
        <taxon>Gunneridae</taxon>
        <taxon>Pentapetalae</taxon>
        <taxon>rosids</taxon>
        <taxon>malvids</taxon>
        <taxon>Sapindales</taxon>
        <taxon>Rutaceae</taxon>
        <taxon>Aurantioideae</taxon>
        <taxon>Citrus</taxon>
    </lineage>
</organism>
<evidence type="ECO:0000256" key="1">
    <source>
        <dbReference type="SAM" id="MobiDB-lite"/>
    </source>
</evidence>
<dbReference type="Proteomes" id="UP001428341">
    <property type="component" value="Unassembled WGS sequence"/>
</dbReference>
<name>A0AAP0QDJ5_9ROSI</name>
<dbReference type="EMBL" id="JBCGBO010000024">
    <property type="protein sequence ID" value="KAK9182270.1"/>
    <property type="molecule type" value="Genomic_DNA"/>
</dbReference>
<gene>
    <name evidence="2" type="ORF">WN944_025413</name>
</gene>
<protein>
    <submittedName>
        <fullName evidence="2">Uncharacterized protein</fullName>
    </submittedName>
</protein>
<accession>A0AAP0QDJ5</accession>
<proteinExistence type="predicted"/>
<feature type="compositionally biased region" description="Basic and acidic residues" evidence="1">
    <location>
        <begin position="32"/>
        <end position="44"/>
    </location>
</feature>